<feature type="transmembrane region" description="Helical" evidence="2">
    <location>
        <begin position="74"/>
        <end position="96"/>
    </location>
</feature>
<accession>A0A0D1Z9A5</accession>
<dbReference type="GeneID" id="27323708"/>
<keyword evidence="2" id="KW-0812">Transmembrane</keyword>
<keyword evidence="2" id="KW-1133">Transmembrane helix</keyword>
<dbReference type="Proteomes" id="UP000054302">
    <property type="component" value="Unassembled WGS sequence"/>
</dbReference>
<protein>
    <submittedName>
        <fullName evidence="3">Uncharacterized protein</fullName>
    </submittedName>
</protein>
<dbReference type="RefSeq" id="XP_016222886.1">
    <property type="nucleotide sequence ID" value="XM_016370593.1"/>
</dbReference>
<name>A0A0D1Z9A5_EXOME</name>
<keyword evidence="2" id="KW-0472">Membrane</keyword>
<feature type="transmembrane region" description="Helical" evidence="2">
    <location>
        <begin position="102"/>
        <end position="121"/>
    </location>
</feature>
<feature type="compositionally biased region" description="Basic and acidic residues" evidence="1">
    <location>
        <begin position="623"/>
        <end position="633"/>
    </location>
</feature>
<gene>
    <name evidence="3" type="ORF">PV10_05863</name>
</gene>
<dbReference type="EMBL" id="KN847523">
    <property type="protein sequence ID" value="KIV91312.1"/>
    <property type="molecule type" value="Genomic_DNA"/>
</dbReference>
<evidence type="ECO:0000313" key="4">
    <source>
        <dbReference type="Proteomes" id="UP000054302"/>
    </source>
</evidence>
<feature type="transmembrane region" description="Helical" evidence="2">
    <location>
        <begin position="180"/>
        <end position="203"/>
    </location>
</feature>
<dbReference type="OrthoDB" id="3596604at2759"/>
<evidence type="ECO:0000256" key="1">
    <source>
        <dbReference type="SAM" id="MobiDB-lite"/>
    </source>
</evidence>
<sequence>MEKSDFSPVIDNLQSPLSFTNTLTSVRSRRDLPSLRQPYRHSVSADQFTASRTVREFKPHRQRWRLFAQGFRQWFITVLLCGLLAACLGIFGRLLFMTVPQIKAFNALIVLLSMFLGNNLTSSFREMAMLLRWRILSTTYRGLNEFDLIMHCESLRKVIRLAYVARTKGQPWLWLNKTQVLCLTWIAVNVVLQVLIALLGLTYNLDTSSYPARKFGEISIANFTIIRDVWGSETSSMSAQFGSANSYGIQGQDYLYVDIPPPGQGNIPSYGKPGTPTIYANEEYTTMTYIFQDLNIQRPDISLLSHRNVSVNASCISLPILEGGNGSSSIFTYLDEDDQRQTLDVVRTGLGATTYVGILNVTCGPRCAEIWVLQSSNGDTIPKPSFFKCQNTMTPMLGIQEYLIGNATEELYQIPETQARILAGSIGWTGFNYTPGDQYQYVRYTTDSWWSPNSPSDADRVGKNIMEYSIGAVAAFDYNGPRSNVSGWYPVPAQNVDIQWRWSAAILGVVPFIHLMVLVCVILWGNSSIIRDASCLSTAKLLGPIVAKLGENGCLLTGEEIAQELSEVRIKYGWKEPDNGLVFRNEIDPTVVRHVGILEEFEGYGSQGSMPPGRYDGSGIEEERKNIDIHDEDGSSSSSVACNSTVIHRRKTRRSVSI</sequence>
<proteinExistence type="predicted"/>
<keyword evidence="4" id="KW-1185">Reference proteome</keyword>
<organism evidence="3 4">
    <name type="scientific">Exophiala mesophila</name>
    <name type="common">Black yeast-like fungus</name>
    <dbReference type="NCBI Taxonomy" id="212818"/>
    <lineage>
        <taxon>Eukaryota</taxon>
        <taxon>Fungi</taxon>
        <taxon>Dikarya</taxon>
        <taxon>Ascomycota</taxon>
        <taxon>Pezizomycotina</taxon>
        <taxon>Eurotiomycetes</taxon>
        <taxon>Chaetothyriomycetidae</taxon>
        <taxon>Chaetothyriales</taxon>
        <taxon>Herpotrichiellaceae</taxon>
        <taxon>Exophiala</taxon>
    </lineage>
</organism>
<dbReference type="VEuPathDB" id="FungiDB:PV10_05863"/>
<dbReference type="OMA" id="WAYVHLI"/>
<feature type="region of interest" description="Disordered" evidence="1">
    <location>
        <begin position="623"/>
        <end position="644"/>
    </location>
</feature>
<reference evidence="3 4" key="1">
    <citation type="submission" date="2015-01" db="EMBL/GenBank/DDBJ databases">
        <title>The Genome Sequence of Exophiala mesophila CBS40295.</title>
        <authorList>
            <consortium name="The Broad Institute Genomics Platform"/>
            <person name="Cuomo C."/>
            <person name="de Hoog S."/>
            <person name="Gorbushina A."/>
            <person name="Stielow B."/>
            <person name="Teixiera M."/>
            <person name="Abouelleil A."/>
            <person name="Chapman S.B."/>
            <person name="Priest M."/>
            <person name="Young S.K."/>
            <person name="Wortman J."/>
            <person name="Nusbaum C."/>
            <person name="Birren B."/>
        </authorList>
    </citation>
    <scope>NUCLEOTIDE SEQUENCE [LARGE SCALE GENOMIC DNA]</scope>
    <source>
        <strain evidence="3 4">CBS 40295</strain>
    </source>
</reference>
<dbReference type="AlphaFoldDB" id="A0A0D1Z9A5"/>
<evidence type="ECO:0000256" key="2">
    <source>
        <dbReference type="SAM" id="Phobius"/>
    </source>
</evidence>
<feature type="transmembrane region" description="Helical" evidence="2">
    <location>
        <begin position="500"/>
        <end position="524"/>
    </location>
</feature>
<evidence type="ECO:0000313" key="3">
    <source>
        <dbReference type="EMBL" id="KIV91312.1"/>
    </source>
</evidence>
<dbReference type="HOGENOM" id="CLU_020820_0_0_1"/>